<reference evidence="2 3" key="1">
    <citation type="submission" date="2019-04" db="EMBL/GenBank/DDBJ databases">
        <title>Isachenkonia alkalipeptolytica gen. nov. sp. nov. a new anaerobic, alkiliphilic organothrophic bacterium capable to reduce synthesized ferrihydrite isolated from a soda lake.</title>
        <authorList>
            <person name="Toshchakov S.V."/>
            <person name="Zavarzina D.G."/>
            <person name="Zhilina T.N."/>
            <person name="Kostrikina N.A."/>
            <person name="Kublanov I.V."/>
        </authorList>
    </citation>
    <scope>NUCLEOTIDE SEQUENCE [LARGE SCALE GENOMIC DNA]</scope>
    <source>
        <strain evidence="2 3">Z-1701</strain>
    </source>
</reference>
<protein>
    <submittedName>
        <fullName evidence="2">Uncharacterized protein</fullName>
    </submittedName>
</protein>
<feature type="transmembrane region" description="Helical" evidence="1">
    <location>
        <begin position="24"/>
        <end position="42"/>
    </location>
</feature>
<keyword evidence="1" id="KW-1133">Transmembrane helix</keyword>
<dbReference type="Pfam" id="PF18948">
    <property type="entry name" value="DUF5692"/>
    <property type="match status" value="1"/>
</dbReference>
<name>A0AA44BDF3_9CLOT</name>
<proteinExistence type="predicted"/>
<keyword evidence="1" id="KW-0812">Transmembrane</keyword>
<sequence>MVSALIGVYGFLLIRFTSIGNKKFALLFPGAILAINIAEAVYREFEVYFTYQTLTVDPGGILIQGGIWNIFNGIAGILCILTLTGFAGIKVSKDASRDMIWPDMTWLYIIGYTIWNFAYVYNCISTRSLYAGFGILTAALLGEWMFKRGAWLQHRAQILSLYAMFSLSVDFQNFAYFSVLPTYSENVLFGLSLASLTINIGVFAVMVYTIMKHKINPIKQEIYIHTPYYKKTMEQSKLA</sequence>
<dbReference type="Proteomes" id="UP000449710">
    <property type="component" value="Unassembled WGS sequence"/>
</dbReference>
<feature type="transmembrane region" description="Helical" evidence="1">
    <location>
        <begin position="62"/>
        <end position="84"/>
    </location>
</feature>
<dbReference type="AlphaFoldDB" id="A0AA44BDF3"/>
<feature type="transmembrane region" description="Helical" evidence="1">
    <location>
        <begin position="189"/>
        <end position="211"/>
    </location>
</feature>
<organism evidence="2 3">
    <name type="scientific">Isachenkonia alkalipeptolytica</name>
    <dbReference type="NCBI Taxonomy" id="2565777"/>
    <lineage>
        <taxon>Bacteria</taxon>
        <taxon>Bacillati</taxon>
        <taxon>Bacillota</taxon>
        <taxon>Clostridia</taxon>
        <taxon>Eubacteriales</taxon>
        <taxon>Clostridiaceae</taxon>
        <taxon>Isachenkonia</taxon>
    </lineage>
</organism>
<accession>A0AA44BDF3</accession>
<evidence type="ECO:0000313" key="3">
    <source>
        <dbReference type="Proteomes" id="UP000449710"/>
    </source>
</evidence>
<dbReference type="EMBL" id="SUMG01000004">
    <property type="protein sequence ID" value="NBG87853.1"/>
    <property type="molecule type" value="Genomic_DNA"/>
</dbReference>
<keyword evidence="3" id="KW-1185">Reference proteome</keyword>
<evidence type="ECO:0000256" key="1">
    <source>
        <dbReference type="SAM" id="Phobius"/>
    </source>
</evidence>
<keyword evidence="1" id="KW-0472">Membrane</keyword>
<comment type="caution">
    <text evidence="2">The sequence shown here is derived from an EMBL/GenBank/DDBJ whole genome shotgun (WGS) entry which is preliminary data.</text>
</comment>
<dbReference type="InterPro" id="IPR043747">
    <property type="entry name" value="DUF5692"/>
</dbReference>
<feature type="transmembrane region" description="Helical" evidence="1">
    <location>
        <begin position="128"/>
        <end position="146"/>
    </location>
</feature>
<evidence type="ECO:0000313" key="2">
    <source>
        <dbReference type="EMBL" id="NBG87853.1"/>
    </source>
</evidence>
<feature type="transmembrane region" description="Helical" evidence="1">
    <location>
        <begin position="105"/>
        <end position="122"/>
    </location>
</feature>
<feature type="transmembrane region" description="Helical" evidence="1">
    <location>
        <begin position="158"/>
        <end position="177"/>
    </location>
</feature>
<gene>
    <name evidence="2" type="ORF">ISALK_05005</name>
</gene>